<feature type="compositionally biased region" description="Polar residues" evidence="5">
    <location>
        <begin position="4024"/>
        <end position="4041"/>
    </location>
</feature>
<feature type="domain" description="Fibronectin type-III" evidence="8">
    <location>
        <begin position="2801"/>
        <end position="2893"/>
    </location>
</feature>
<accession>A0AA88XDK4</accession>
<feature type="compositionally biased region" description="Basic and acidic residues" evidence="5">
    <location>
        <begin position="203"/>
        <end position="295"/>
    </location>
</feature>
<evidence type="ECO:0000256" key="1">
    <source>
        <dbReference type="ARBA" id="ARBA00004496"/>
    </source>
</evidence>
<evidence type="ECO:0000259" key="8">
    <source>
        <dbReference type="PROSITE" id="PS50853"/>
    </source>
</evidence>
<evidence type="ECO:0000259" key="6">
    <source>
        <dbReference type="PROSITE" id="PS50010"/>
    </source>
</evidence>
<dbReference type="CDD" id="cd00160">
    <property type="entry name" value="RhoGEF"/>
    <property type="match status" value="1"/>
</dbReference>
<feature type="compositionally biased region" description="Polar residues" evidence="5">
    <location>
        <begin position="3961"/>
        <end position="3974"/>
    </location>
</feature>
<dbReference type="InterPro" id="IPR003598">
    <property type="entry name" value="Ig_sub2"/>
</dbReference>
<dbReference type="PANTHER" id="PTHR13817:SF166">
    <property type="entry name" value="NEURONAL IGCAM-RELATED"/>
    <property type="match status" value="1"/>
</dbReference>
<dbReference type="PROSITE" id="PS50853">
    <property type="entry name" value="FN3"/>
    <property type="match status" value="13"/>
</dbReference>
<dbReference type="SMART" id="SM00060">
    <property type="entry name" value="FN3"/>
    <property type="match status" value="13"/>
</dbReference>
<proteinExistence type="predicted"/>
<dbReference type="PANTHER" id="PTHR13817">
    <property type="entry name" value="TITIN"/>
    <property type="match status" value="1"/>
</dbReference>
<dbReference type="InterPro" id="IPR003961">
    <property type="entry name" value="FN3_dom"/>
</dbReference>
<feature type="compositionally biased region" description="Basic and acidic residues" evidence="5">
    <location>
        <begin position="138"/>
        <end position="152"/>
    </location>
</feature>
<dbReference type="PROSITE" id="PS50835">
    <property type="entry name" value="IG_LIKE"/>
    <property type="match status" value="6"/>
</dbReference>
<dbReference type="FunFam" id="2.60.40.10:FF:000107">
    <property type="entry name" value="Myosin, light chain kinase a"/>
    <property type="match status" value="1"/>
</dbReference>
<reference evidence="9" key="1">
    <citation type="submission" date="2019-08" db="EMBL/GenBank/DDBJ databases">
        <title>The improved chromosome-level genome for the pearl oyster Pinctada fucata martensii using PacBio sequencing and Hi-C.</title>
        <authorList>
            <person name="Zheng Z."/>
        </authorList>
    </citation>
    <scope>NUCLEOTIDE SEQUENCE</scope>
    <source>
        <strain evidence="9">ZZ-2019</strain>
        <tissue evidence="9">Adductor muscle</tissue>
    </source>
</reference>
<dbReference type="CDD" id="cd00063">
    <property type="entry name" value="FN3"/>
    <property type="match status" value="13"/>
</dbReference>
<feature type="compositionally biased region" description="Basic and acidic residues" evidence="5">
    <location>
        <begin position="1787"/>
        <end position="1804"/>
    </location>
</feature>
<feature type="domain" description="Ig-like" evidence="7">
    <location>
        <begin position="1938"/>
        <end position="2027"/>
    </location>
</feature>
<feature type="region of interest" description="Disordered" evidence="5">
    <location>
        <begin position="889"/>
        <end position="1032"/>
    </location>
</feature>
<feature type="compositionally biased region" description="Basic and acidic residues" evidence="5">
    <location>
        <begin position="4341"/>
        <end position="4365"/>
    </location>
</feature>
<evidence type="ECO:0008006" key="11">
    <source>
        <dbReference type="Google" id="ProtNLM"/>
    </source>
</evidence>
<dbReference type="InterPro" id="IPR036116">
    <property type="entry name" value="FN3_sf"/>
</dbReference>
<dbReference type="InterPro" id="IPR036179">
    <property type="entry name" value="Ig-like_dom_sf"/>
</dbReference>
<feature type="domain" description="Ig-like" evidence="7">
    <location>
        <begin position="2042"/>
        <end position="2130"/>
    </location>
</feature>
<feature type="domain" description="Fibronectin type-III" evidence="8">
    <location>
        <begin position="2371"/>
        <end position="2468"/>
    </location>
</feature>
<evidence type="ECO:0000256" key="4">
    <source>
        <dbReference type="ARBA" id="ARBA00023319"/>
    </source>
</evidence>
<keyword evidence="2" id="KW-0963">Cytoplasm</keyword>
<feature type="region of interest" description="Disordered" evidence="5">
    <location>
        <begin position="4306"/>
        <end position="4405"/>
    </location>
</feature>
<feature type="compositionally biased region" description="Basic and acidic residues" evidence="5">
    <location>
        <begin position="4376"/>
        <end position="4391"/>
    </location>
</feature>
<feature type="region of interest" description="Disordered" evidence="5">
    <location>
        <begin position="698"/>
        <end position="745"/>
    </location>
</feature>
<dbReference type="InterPro" id="IPR050964">
    <property type="entry name" value="Striated_Muscle_Regulatory"/>
</dbReference>
<evidence type="ECO:0000259" key="7">
    <source>
        <dbReference type="PROSITE" id="PS50835"/>
    </source>
</evidence>
<feature type="domain" description="Fibronectin type-III" evidence="8">
    <location>
        <begin position="2490"/>
        <end position="2589"/>
    </location>
</feature>
<feature type="region of interest" description="Disordered" evidence="5">
    <location>
        <begin position="783"/>
        <end position="810"/>
    </location>
</feature>
<dbReference type="PROSITE" id="PS50010">
    <property type="entry name" value="DH_2"/>
    <property type="match status" value="1"/>
</dbReference>
<gene>
    <name evidence="9" type="ORF">FSP39_019350</name>
</gene>
<comment type="subcellular location">
    <subcellularLocation>
        <location evidence="1">Cytoplasm</location>
    </subcellularLocation>
</comment>
<protein>
    <recommendedName>
        <fullName evidence="11">Obscurin</fullName>
    </recommendedName>
</protein>
<dbReference type="SMART" id="SM00408">
    <property type="entry name" value="IGc2"/>
    <property type="match status" value="7"/>
</dbReference>
<organism evidence="9 10">
    <name type="scientific">Pinctada imbricata</name>
    <name type="common">Atlantic pearl-oyster</name>
    <name type="synonym">Pinctada martensii</name>
    <dbReference type="NCBI Taxonomy" id="66713"/>
    <lineage>
        <taxon>Eukaryota</taxon>
        <taxon>Metazoa</taxon>
        <taxon>Spiralia</taxon>
        <taxon>Lophotrochozoa</taxon>
        <taxon>Mollusca</taxon>
        <taxon>Bivalvia</taxon>
        <taxon>Autobranchia</taxon>
        <taxon>Pteriomorphia</taxon>
        <taxon>Pterioida</taxon>
        <taxon>Pterioidea</taxon>
        <taxon>Pteriidae</taxon>
        <taxon>Pinctada</taxon>
    </lineage>
</organism>
<dbReference type="SMART" id="SM00409">
    <property type="entry name" value="IG"/>
    <property type="match status" value="7"/>
</dbReference>
<feature type="compositionally biased region" description="Basic and acidic residues" evidence="5">
    <location>
        <begin position="317"/>
        <end position="370"/>
    </location>
</feature>
<feature type="domain" description="Fibronectin type-III" evidence="8">
    <location>
        <begin position="2693"/>
        <end position="2791"/>
    </location>
</feature>
<dbReference type="Gene3D" id="1.20.900.10">
    <property type="entry name" value="Dbl homology (DH) domain"/>
    <property type="match status" value="1"/>
</dbReference>
<feature type="compositionally biased region" description="Basic and acidic residues" evidence="5">
    <location>
        <begin position="531"/>
        <end position="540"/>
    </location>
</feature>
<feature type="region of interest" description="Disordered" evidence="5">
    <location>
        <begin position="67"/>
        <end position="437"/>
    </location>
</feature>
<keyword evidence="4" id="KW-0393">Immunoglobulin domain</keyword>
<dbReference type="InterPro" id="IPR003599">
    <property type="entry name" value="Ig_sub"/>
</dbReference>
<feature type="region of interest" description="Disordered" evidence="5">
    <location>
        <begin position="478"/>
        <end position="680"/>
    </location>
</feature>
<feature type="domain" description="Fibronectin type-III" evidence="8">
    <location>
        <begin position="3298"/>
        <end position="3397"/>
    </location>
</feature>
<feature type="domain" description="Fibronectin type-III" evidence="8">
    <location>
        <begin position="3601"/>
        <end position="3697"/>
    </location>
</feature>
<dbReference type="InterPro" id="IPR000219">
    <property type="entry name" value="DH_dom"/>
</dbReference>
<feature type="compositionally biased region" description="Basic and acidic residues" evidence="5">
    <location>
        <begin position="698"/>
        <end position="723"/>
    </location>
</feature>
<feature type="compositionally biased region" description="Low complexity" evidence="5">
    <location>
        <begin position="4088"/>
        <end position="4104"/>
    </location>
</feature>
<dbReference type="InterPro" id="IPR013098">
    <property type="entry name" value="Ig_I-set"/>
</dbReference>
<feature type="domain" description="Fibronectin type-III" evidence="8">
    <location>
        <begin position="2591"/>
        <end position="2689"/>
    </location>
</feature>
<keyword evidence="3" id="KW-0677">Repeat</keyword>
<dbReference type="SUPFAM" id="SSF48726">
    <property type="entry name" value="Immunoglobulin"/>
    <property type="match status" value="7"/>
</dbReference>
<dbReference type="EMBL" id="VSWD01000014">
    <property type="protein sequence ID" value="KAK3083319.1"/>
    <property type="molecule type" value="Genomic_DNA"/>
</dbReference>
<dbReference type="InterPro" id="IPR013783">
    <property type="entry name" value="Ig-like_fold"/>
</dbReference>
<evidence type="ECO:0000256" key="5">
    <source>
        <dbReference type="SAM" id="MobiDB-lite"/>
    </source>
</evidence>
<feature type="domain" description="Ig-like" evidence="7">
    <location>
        <begin position="2275"/>
        <end position="2357"/>
    </location>
</feature>
<dbReference type="GO" id="GO:0005085">
    <property type="term" value="F:guanyl-nucleotide exchange factor activity"/>
    <property type="evidence" value="ECO:0007669"/>
    <property type="project" value="InterPro"/>
</dbReference>
<feature type="domain" description="Fibronectin type-III" evidence="8">
    <location>
        <begin position="3095"/>
        <end position="3194"/>
    </location>
</feature>
<keyword evidence="10" id="KW-1185">Reference proteome</keyword>
<feature type="compositionally biased region" description="Basic and acidic residues" evidence="5">
    <location>
        <begin position="911"/>
        <end position="929"/>
    </location>
</feature>
<dbReference type="Pfam" id="PF07679">
    <property type="entry name" value="I-set"/>
    <property type="match status" value="7"/>
</dbReference>
<dbReference type="InterPro" id="IPR007110">
    <property type="entry name" value="Ig-like_dom"/>
</dbReference>
<dbReference type="Pfam" id="PF00041">
    <property type="entry name" value="fn3"/>
    <property type="match status" value="9"/>
</dbReference>
<feature type="compositionally biased region" description="Low complexity" evidence="5">
    <location>
        <begin position="4316"/>
        <end position="4325"/>
    </location>
</feature>
<feature type="compositionally biased region" description="Polar residues" evidence="5">
    <location>
        <begin position="4394"/>
        <end position="4405"/>
    </location>
</feature>
<feature type="region of interest" description="Disordered" evidence="5">
    <location>
        <begin position="3801"/>
        <end position="3820"/>
    </location>
</feature>
<dbReference type="Pfam" id="PF00621">
    <property type="entry name" value="RhoGEF"/>
    <property type="match status" value="1"/>
</dbReference>
<feature type="compositionally biased region" description="Basic and acidic residues" evidence="5">
    <location>
        <begin position="4147"/>
        <end position="4163"/>
    </location>
</feature>
<dbReference type="GO" id="GO:0045989">
    <property type="term" value="P:positive regulation of striated muscle contraction"/>
    <property type="evidence" value="ECO:0007669"/>
    <property type="project" value="UniProtKB-ARBA"/>
</dbReference>
<feature type="region of interest" description="Disordered" evidence="5">
    <location>
        <begin position="4226"/>
        <end position="4294"/>
    </location>
</feature>
<dbReference type="FunFam" id="2.60.40.10:FF:000425">
    <property type="entry name" value="Myosin light chain kinase"/>
    <property type="match status" value="4"/>
</dbReference>
<feature type="compositionally biased region" description="Basic and acidic residues" evidence="5">
    <location>
        <begin position="954"/>
        <end position="1000"/>
    </location>
</feature>
<feature type="domain" description="Fibronectin type-III" evidence="8">
    <location>
        <begin position="2995"/>
        <end position="3091"/>
    </location>
</feature>
<dbReference type="Gene3D" id="2.60.40.10">
    <property type="entry name" value="Immunoglobulins"/>
    <property type="match status" value="20"/>
</dbReference>
<feature type="domain" description="Fibronectin type-III" evidence="8">
    <location>
        <begin position="3399"/>
        <end position="3498"/>
    </location>
</feature>
<feature type="compositionally biased region" description="Acidic residues" evidence="5">
    <location>
        <begin position="396"/>
        <end position="407"/>
    </location>
</feature>
<sequence length="4405" mass="499605">MHHDKNHQITESEKTVSKDTERKMYYASTVETDLIDKDNYLKAVASIGQEGKSMSNLETSIEIEQDVNAKNKKNLKEPDLQNKNGDTEEAGEEDEIADQLMDFLNVDRKRSRRSTTTDSGLGDDDYRDSSPESDDLDGDLKDGDGKRRSNKDGHKHKKKGYRPSSRQISKEDDKPEEPSSMDKKVLKDADKPKKEPVQEQDEKENKHLQDDYKSLNIKGKTESDGKAGEVNDIQNQKEKDDDSFTEKASTAKKDKGLKELAGVKDDREKNKKSLLENEKKIDVKATTEIEEKTDKVYYIQNQEEKVDDSLTDNSSTTKKDNTKKEPVHVKDDGDKNKKSLQDNEQKTNTETDGKADKIYDSQNQREKVDDSLIENASTAKKDKQQKKMAVPKIMIDEIDSLDEEEEDNLQREDMGRDSKTSHGVEDAPKGTPELAHESTVQFKEYVSVNANDEECFVDEFSVVMSADTNQEYTRDLKAKAESEVESPDVSKNSWSLKTESDLHESMENEQMTLTPNIEVQTDSQMLNEEPENSHVTHDDDASSEASTRVQLEGIVVKDDEIENNNDSNLVSANALKKARQSTPDESDANSKPKIKDRDEQAKKKEEELDDSKQEKAKRKEETPDISIKLNMMSFDSGIDNESIVSEQSTAVSETPLSTSAESAQNRQDEVQKDNNKEPINEEYLQNLRNEKKQLNLKTEETEIRDDNVDDKIHIENEKNERKATLRKQHMVIESDEDEDDTRSRSLSIHDDDYFASTESLGMGMSRESLAFSQLDLFCAETIPEKDENVSRSSSKDDEAMEEDDFVDHELKQQAILDALKQSEYSEDIDSSELLSSDPEDYGMKLAKHAREISEEMSSINQAWSETTSYTEYTESSFWTTDVDGISMDGVPTMEPVSANQINDTQAVRDVSVVDKKQDNVKEVEAKKTDAPSILKSEGQMKISAEGTEGNSSISEDKQPLANEPFDKKEADDSYRKPGKVEKIPSVEDDDKGRKETDLTQKRPSKGNESSNSNDQDLHISGSIPTIEDKIEGKKADISEREHPCHQISSDIKQSVEPVEETPLKMEAIANVESKPKDTSDELALDVTTDISSKQKPLSPPRILRATSDVRIENGESIVLEWKISGNPVPDIKMFKDGKPVNFCDGENIFKEDEYVAMEILDATSKDSGCYEIHLTNSLGTDIGMINVMVKDSRSSSPKGGALEQKEKESLTEMFAYPPEFSVAPSDCVIQEGRTVIIKGCVKGNPPPRVQWFRGERQISGDGDLDIIDEGSYSCLVIPCPTAEHAGKYSCQAINDLGVAETHFNLIYKGQDLHVQADEEEEKQVNKTKRAKLQRQECVPSAPNVQLEISESQGIMPQKFSLLKDYVDKGNATEVHKGEVVEVLDKIDGDHWLVRTGQAGNEICYVAPSILEPFDEKTVERPSGFDGTGRKSNRVDDEMVKKIKDKQKSLIQDVVDTETDYVCDLKDLIDNYIQPIRKEDFPQTLKANENDIFANLLQIYKFHHKVLLPELTECSGEPDEVANVFLKKRESFSNYLPYLATRRKASEVLYDKEVQDFLKSYSQSIGDSSNALEELLSRPVERVHEYIELLKNLIKYTVASGGDCTELIAAVQMLTDICRQVDQIMLLQNLQGYHGDTEKLGPILRHEKVLLDKDTVEQEEEAALHHVFVFGENVLIAKETGEMSESDLPTLQFDQILPLKDVDFFGGNEDSCLELWDCSKDGAKKKKDLEVSPVLTLQVQNPRAKEALVREIQEAQNKLGIKRDRTKMPEHRKLNTKTQKVKTSTPRKKADTKGPLDNESDRSSDDFNLINVDNYLTPEFEDGTTRPMFRKKLQKTIVSENSTARLQCTVVGIPHPKVLWLKNNRPLKNSDRCRVISDGDLHILEFAQTKLDDSGLYTARAMNVNGSTISTAELLVGNVQPSSLKKYHEGMDDSEYQTPAYFFQMNNCQVEEGRLARFDCRVVAYPKPDITWMKDGKVVEPDNRYKLLNFNDEIYSLLIQDVEVTDTGRYTCWAHNKYGEAMTEAYLNVIALEEQLDDTDIAPKFLTKFYDQTVNEGVPTEFQCMIAGKPKPAVRWLLDEIEIKPTENIKIMYEDNLCSLKIDDAKIKDSGNYTCHIKNTLGEASCTAGLTVLDDKVKGVPMLPKFLKRIGDVTAHGGDEIIYEVVVVGEPRPKVSWLYNHKPISETHRRFRMSHDGDIYRLHMSELCTTDEGKVTCKAVNSEGEVYCSSNLTVKRPVQEVSDKPATSIYNITQTTCILLHSFKQKDFDAKYGCPPTFMKRIDDMYSPEGKAAKFECKVMGIPEPVVTWVKDGKPLAPGSKYWINRDGGHCSLTVRDVSLSDVGIYTCSVANAAGEVSCVANLKIESVPTLPYDKPSLSDIREESVRLSWLPAYTSNLPQDARNVKYMVEARELPGFEWNKVATGIHGNTHLVKGLRPQSEYAFRIRAENQHGSSDATQPCMLTREKPVEEDFMQKLSLKMPDFKQPPKLPPSKPVVTDIGEETVRLAWKPAVVPPTTKKATPISYRLEAQELPSSDWMPLASRLRDTSYYLPELQKDRDYNIRVRAETKYGLSEPTEPLWIPRASVFPGVPIKRPEITDIEPTMARVSWARVEVPTFSRDEEPLLYMLEMQAPPARDWQEVARDIPSTSHIVTDLKPGQDYRFRVKARTPLGVYSEPSPLTSMYRTLATTRVPIDRFELEDSEPDFEGVRLAWNRVNIPPYHSDEEPLLYMVEINEPPIDEWRPLVSGLPTTRYRVTDLTPDRDYKFRVRAVTPYGVSPPSYTLPVSYRRPSTAHIPTRAMSEIPQLLYDDTDALKLTWRAPSVDTKRPIKYQVQMQTPQSMSWKPLASGIPDTSYRIRGLGPSRDYTFRVVPETSIGALEPLPPVSLTSLPAPKAMLQRRPEIRDLEPESLTLSWERPLIDLGYPVSYRVDMQEPPSLDWRPIATGIPDTKYRVTGLRPSRDYHFKVTPVTSIGDLEPLPHVTLTSMPVRPRLYPAEPIATEVGKDSIKLSWQPAEMPFFARHKLPVRYSIDMRNLPNSEWIPVTRSILDTMYVVKGLRSDQDYQFRIKAHTDSGSSDPSLPVTVYRRPVPIFPRREPVITSLGPDSIVLTWQPADIPGNQAHMPNVTYRIEVQDPPEIGQWRPLISNLSRTTYHVTGLRPDQDYLFRIRAQTDKVVTEPTMPVYLSRRAGPPRMPREEPFIFEVHPESVKLQWRSVELPSRITDYSPVTYRLEMQELPRSDWTTLARGIPHTDFHVTNLHPDKEYNFRIRAENEMGIGEPTPSVTLKKRSVPPSLPQEEPLIYDVSPNGAFRLSWRPADVSSGFLDGSPITYTIYVQEPPSGSWRPLVRRIPHTSYHVTSLHPDRDYSFRIQAENEFGVSRPTLPVRLIRRTEWKAPIETPEIYDIDETSRSLRLQWRPRAISPFDKTPMKYHVESWEPRARTWRPLASGIPDTSYRVTSLPFDQDYLFRVRAEAASALSEPTYPVSLSRFRLPSRMPIYRPQLYDVEPESVRLSWQPVHLPGREPIRLPSRYQLELRELHARDWRPVAHDIPDTHYRVTGLRPQQDYEFRVRGVADDGPTDYTTPIQLYRRTTIPHLPLEGPRISHADEDYVDLNWRLIDIPATSYNEQPLAFLIEAQRPPQYNWTPVARNVTGDHYRVTGLQRHQDYVFRIRAEYPSGLSEPSPVIPVYRRPSESVSMSYIPSRGRSIYSDYFVAPQNISHRAQAVDSRRENATTVGSVTNMSTKPSAIKSKTEYFLAEMKRIARKDQDISKQISKYRLSSLKPSQSATSLKSKFVEEAQKVTTKPPPSPRSRRDKFLAEKKLATTKVPQMEKKADFSKALEKFRQFAETRPFRPPVYQRDYSRERTPSYEPNLPRKFSLDSRKPAQFSTINPSLKTTYDLKPAPKLSSSASTRQFLSLAADNSMLDRRRSMSFTNSDLSFKKRHLVPDRLKYGQITSVPSSYGQTTSVPSTYRSYSNYDRSSSRTYESISTKYDRKPLRTAAPYTRPHSWSGRDKESSPRYTTKSYETNRSTSTYDVRSGDYRSPSSLSRIGMSVYHDLYSQSGSRVRGGSYSQRGYDDYSLTRSTRSMSRSDISMSRTNLSRASVPRSFAPLSKQPSMPNLGVSESISDIMNRYLKSGSSRSRERTPPISSRRFDRRGSFSSDAFTMKSRSDSISYPSFSRSPSFSTRRSPSMAKTLLDLSGMSRSASIAESGYLSIKSRTPSLPQNMYDTKTRSQSVAQGEYDKYRSGSVSDTGKVFPKPRSSSAIITGLPPIYKAPGSPSSKRKDVSVSYTSYVPKTKQSMAKKLSGSRDSLLSGDSYPGRSGSPSNIKAGTPRREATPSSIKKEKLKGLDSVREQKSVGALAPVVVDTKEDTAPTSEIERPSWLRTPTMQSQKHLA</sequence>
<feature type="domain" description="Fibronectin type-III" evidence="8">
    <location>
        <begin position="3500"/>
        <end position="3598"/>
    </location>
</feature>
<feature type="compositionally biased region" description="Polar residues" evidence="5">
    <location>
        <begin position="4226"/>
        <end position="4245"/>
    </location>
</feature>
<feature type="domain" description="Ig-like" evidence="7">
    <location>
        <begin position="1826"/>
        <end position="1909"/>
    </location>
</feature>
<feature type="compositionally biased region" description="Acidic residues" evidence="5">
    <location>
        <begin position="121"/>
        <end position="137"/>
    </location>
</feature>
<feature type="compositionally biased region" description="Basic and acidic residues" evidence="5">
    <location>
        <begin position="168"/>
        <end position="197"/>
    </location>
</feature>
<feature type="compositionally biased region" description="Basic and acidic residues" evidence="5">
    <location>
        <begin position="1760"/>
        <end position="1772"/>
    </location>
</feature>
<evidence type="ECO:0000256" key="2">
    <source>
        <dbReference type="ARBA" id="ARBA00022490"/>
    </source>
</evidence>
<dbReference type="GO" id="GO:0060298">
    <property type="term" value="P:positive regulation of sarcomere organization"/>
    <property type="evidence" value="ECO:0007669"/>
    <property type="project" value="UniProtKB-ARBA"/>
</dbReference>
<feature type="region of interest" description="Disordered" evidence="5">
    <location>
        <begin position="4178"/>
        <end position="4197"/>
    </location>
</feature>
<dbReference type="FunFam" id="2.60.40.10:FF:000779">
    <property type="entry name" value="Titin b"/>
    <property type="match status" value="1"/>
</dbReference>
<feature type="compositionally biased region" description="Polar residues" evidence="5">
    <location>
        <begin position="642"/>
        <end position="665"/>
    </location>
</feature>
<dbReference type="Proteomes" id="UP001186944">
    <property type="component" value="Unassembled WGS sequence"/>
</dbReference>
<name>A0AA88XDK4_PINIB</name>
<evidence type="ECO:0000256" key="3">
    <source>
        <dbReference type="ARBA" id="ARBA00022737"/>
    </source>
</evidence>
<feature type="compositionally biased region" description="Polar residues" evidence="5">
    <location>
        <begin position="508"/>
        <end position="526"/>
    </location>
</feature>
<feature type="region of interest" description="Disordered" evidence="5">
    <location>
        <begin position="3961"/>
        <end position="4049"/>
    </location>
</feature>
<feature type="compositionally biased region" description="Low complexity" evidence="5">
    <location>
        <begin position="3975"/>
        <end position="3991"/>
    </location>
</feature>
<feature type="domain" description="Fibronectin type-III" evidence="8">
    <location>
        <begin position="3197"/>
        <end position="3296"/>
    </location>
</feature>
<dbReference type="SUPFAM" id="SSF49265">
    <property type="entry name" value="Fibronectin type III"/>
    <property type="match status" value="8"/>
</dbReference>
<comment type="caution">
    <text evidence="9">The sequence shown here is derived from an EMBL/GenBank/DDBJ whole genome shotgun (WGS) entry which is preliminary data.</text>
</comment>
<feature type="compositionally biased region" description="Basic and acidic residues" evidence="5">
    <location>
        <begin position="783"/>
        <end position="797"/>
    </location>
</feature>
<feature type="compositionally biased region" description="Basic and acidic residues" evidence="5">
    <location>
        <begin position="588"/>
        <end position="622"/>
    </location>
</feature>
<evidence type="ECO:0000313" key="9">
    <source>
        <dbReference type="EMBL" id="KAK3083319.1"/>
    </source>
</evidence>
<dbReference type="SMART" id="SM00325">
    <property type="entry name" value="RhoGEF"/>
    <property type="match status" value="1"/>
</dbReference>
<evidence type="ECO:0000313" key="10">
    <source>
        <dbReference type="Proteomes" id="UP001186944"/>
    </source>
</evidence>
<feature type="domain" description="Ig-like" evidence="7">
    <location>
        <begin position="2143"/>
        <end position="2232"/>
    </location>
</feature>
<feature type="compositionally biased region" description="Basic and acidic residues" evidence="5">
    <location>
        <begin position="666"/>
        <end position="679"/>
    </location>
</feature>
<feature type="compositionally biased region" description="Acidic residues" evidence="5">
    <location>
        <begin position="87"/>
        <end position="97"/>
    </location>
</feature>
<feature type="domain" description="Fibronectin type-III" evidence="8">
    <location>
        <begin position="2898"/>
        <end position="2990"/>
    </location>
</feature>
<dbReference type="InterPro" id="IPR035899">
    <property type="entry name" value="DBL_dom_sf"/>
</dbReference>
<feature type="region of interest" description="Disordered" evidence="5">
    <location>
        <begin position="4088"/>
        <end position="4163"/>
    </location>
</feature>
<dbReference type="SUPFAM" id="SSF48065">
    <property type="entry name" value="DBL homology domain (DH-domain)"/>
    <property type="match status" value="1"/>
</dbReference>
<dbReference type="GO" id="GO:0005737">
    <property type="term" value="C:cytoplasm"/>
    <property type="evidence" value="ECO:0007669"/>
    <property type="project" value="UniProtKB-SubCell"/>
</dbReference>
<feature type="compositionally biased region" description="Basic and acidic residues" evidence="5">
    <location>
        <begin position="408"/>
        <end position="428"/>
    </location>
</feature>
<feature type="region of interest" description="Disordered" evidence="5">
    <location>
        <begin position="1758"/>
        <end position="1804"/>
    </location>
</feature>
<feature type="compositionally biased region" description="Polar residues" evidence="5">
    <location>
        <begin position="4120"/>
        <end position="4135"/>
    </location>
</feature>
<feature type="domain" description="DH" evidence="6">
    <location>
        <begin position="1445"/>
        <end position="1623"/>
    </location>
</feature>
<feature type="domain" description="Ig-like" evidence="7">
    <location>
        <begin position="1218"/>
        <end position="1306"/>
    </location>
</feature>